<dbReference type="PANTHER" id="PTHR23354">
    <property type="entry name" value="NUCLEOLAR PROTEIN 7/ESTROGEN RECEPTOR COACTIVATOR-RELATED"/>
    <property type="match status" value="1"/>
</dbReference>
<dbReference type="Proteomes" id="UP000011083">
    <property type="component" value="Unassembled WGS sequence"/>
</dbReference>
<feature type="region of interest" description="Disordered" evidence="1">
    <location>
        <begin position="71"/>
        <end position="93"/>
    </location>
</feature>
<dbReference type="PANTHER" id="PTHR23354:SF108">
    <property type="entry name" value="RE10231P"/>
    <property type="match status" value="1"/>
</dbReference>
<dbReference type="InterPro" id="IPR006571">
    <property type="entry name" value="TLDc_dom"/>
</dbReference>
<name>L8HE93_ACACF</name>
<reference evidence="3" key="1">
    <citation type="journal article" date="2013" name="Genome Biol.">
        <title>Genome of Acanthamoeba castellanii highlights extensive lateral gene transfer and early evolution of tyrosine kinase signaling.</title>
        <authorList>
            <person name="Clarke M."/>
            <person name="Lohan A.J."/>
            <person name="Liu B."/>
            <person name="Lagkouvardos I."/>
            <person name="Roy S."/>
            <person name="Zafar N."/>
            <person name="Bertelli C."/>
            <person name="Schilde C."/>
            <person name="Kianianmomeni A."/>
            <person name="Burglin T.R."/>
            <person name="Frech C."/>
            <person name="Turcotte B."/>
            <person name="Kopec K.O."/>
            <person name="Synnott J.M."/>
            <person name="Choo C."/>
            <person name="Paponov I."/>
            <person name="Finkler A."/>
            <person name="Soon Heng Tan C."/>
            <person name="Hutchins A.P."/>
            <person name="Weinmeier T."/>
            <person name="Rattei T."/>
            <person name="Chu J.S."/>
            <person name="Gimenez G."/>
            <person name="Irimia M."/>
            <person name="Rigden D.J."/>
            <person name="Fitzpatrick D.A."/>
            <person name="Lorenzo-Morales J."/>
            <person name="Bateman A."/>
            <person name="Chiu C.H."/>
            <person name="Tang P."/>
            <person name="Hegemann P."/>
            <person name="Fromm H."/>
            <person name="Raoult D."/>
            <person name="Greub G."/>
            <person name="Miranda-Saavedra D."/>
            <person name="Chen N."/>
            <person name="Nash P."/>
            <person name="Ginger M.L."/>
            <person name="Horn M."/>
            <person name="Schaap P."/>
            <person name="Caler L."/>
            <person name="Loftus B."/>
        </authorList>
    </citation>
    <scope>NUCLEOTIDE SEQUENCE [LARGE SCALE GENOMIC DNA]</scope>
    <source>
        <strain evidence="3">Neff</strain>
    </source>
</reference>
<dbReference type="KEGG" id="acan:ACA1_361100"/>
<keyword evidence="4" id="KW-1185">Reference proteome</keyword>
<dbReference type="GeneID" id="14924044"/>
<dbReference type="PROSITE" id="PS51886">
    <property type="entry name" value="TLDC"/>
    <property type="match status" value="1"/>
</dbReference>
<dbReference type="SMART" id="SM00584">
    <property type="entry name" value="TLDc"/>
    <property type="match status" value="1"/>
</dbReference>
<accession>L8HE93</accession>
<dbReference type="AlphaFoldDB" id="L8HE93"/>
<dbReference type="EMBL" id="KB007867">
    <property type="protein sequence ID" value="ELR23073.1"/>
    <property type="molecule type" value="Genomic_DNA"/>
</dbReference>
<sequence length="583" mass="65579">MGGQTSKHHRHSEPVYSFPQHELNHLRALYVHLKKQHAALDRHIFIQHLELPPILLPFGEKLFQAFIKAGNEEGGAHPPPAHHSHLPHLSHHHQEKAAVVSSTVLTEHQFIVGVEKCCRGGISQQLRFLFAMYEDDSNVAPTSSTGAVVVEETERKEQIKAMLCDCTFLAKLLYGRHDTEEGEENQNDTDEKQKEKDEDEDGQAEGGEGEEEQQKKKKEEKKKLRGTLEVTGEDLHVWEKKAINPTLEGLLLYNEREGGGGGSRTVSIDTFVAWASDTVTHLFKSTVEVLVRRRLLEFQFAGQPATSQHLTSTGGGAAAPVVGGGAQVPFRLPEIDHVMNRKQLILDQSRLWVLSAMVNAQDRAVPWRVLYSTLSHGNSFNRFCAALFGYHGTTLLLIRTKAKEVFGVYNVSGWQDTTSYYGDARSFLFSLYPRINVYRTTGKATNYVYLNTKKTFSELPIGIGFGGDLGSFRLWIDKDFEVGSTRSVDVTYRKGPLMDGFDFEIEDLVVWGLGGEDAEQRQEKEKLREQNLTDKMRKVNRTMAAEGWNDGPNKWMMDLVGRTGASDPFLDDLKKDDKKSNPL</sequence>
<dbReference type="Pfam" id="PF07534">
    <property type="entry name" value="TLD"/>
    <property type="match status" value="1"/>
</dbReference>
<protein>
    <submittedName>
        <fullName evidence="3">TLD protein</fullName>
    </submittedName>
</protein>
<feature type="compositionally biased region" description="Acidic residues" evidence="1">
    <location>
        <begin position="197"/>
        <end position="211"/>
    </location>
</feature>
<evidence type="ECO:0000313" key="4">
    <source>
        <dbReference type="Proteomes" id="UP000011083"/>
    </source>
</evidence>
<dbReference type="RefSeq" id="XP_004352550.1">
    <property type="nucleotide sequence ID" value="XM_004352498.1"/>
</dbReference>
<feature type="region of interest" description="Disordered" evidence="1">
    <location>
        <begin position="179"/>
        <end position="223"/>
    </location>
</feature>
<proteinExistence type="predicted"/>
<evidence type="ECO:0000259" key="2">
    <source>
        <dbReference type="PROSITE" id="PS51886"/>
    </source>
</evidence>
<evidence type="ECO:0000313" key="3">
    <source>
        <dbReference type="EMBL" id="ELR23073.1"/>
    </source>
</evidence>
<organism evidence="3 4">
    <name type="scientific">Acanthamoeba castellanii (strain ATCC 30010 / Neff)</name>
    <dbReference type="NCBI Taxonomy" id="1257118"/>
    <lineage>
        <taxon>Eukaryota</taxon>
        <taxon>Amoebozoa</taxon>
        <taxon>Discosea</taxon>
        <taxon>Longamoebia</taxon>
        <taxon>Centramoebida</taxon>
        <taxon>Acanthamoebidae</taxon>
        <taxon>Acanthamoeba</taxon>
    </lineage>
</organism>
<feature type="domain" description="TLDc" evidence="2">
    <location>
        <begin position="344"/>
        <end position="514"/>
    </location>
</feature>
<feature type="compositionally biased region" description="Basic residues" evidence="1">
    <location>
        <begin position="80"/>
        <end position="93"/>
    </location>
</feature>
<dbReference type="VEuPathDB" id="AmoebaDB:ACA1_361100"/>
<dbReference type="OrthoDB" id="26679at2759"/>
<evidence type="ECO:0000256" key="1">
    <source>
        <dbReference type="SAM" id="MobiDB-lite"/>
    </source>
</evidence>
<gene>
    <name evidence="3" type="ORF">ACA1_361100</name>
</gene>